<keyword evidence="1 2" id="KW-0238">DNA-binding</keyword>
<dbReference type="GO" id="GO:0003677">
    <property type="term" value="F:DNA binding"/>
    <property type="evidence" value="ECO:0007669"/>
    <property type="project" value="UniProtKB-UniRule"/>
</dbReference>
<dbReference type="Pfam" id="PF00440">
    <property type="entry name" value="TetR_N"/>
    <property type="match status" value="1"/>
</dbReference>
<organism evidence="4 5">
    <name type="scientific">Porphyromonas macacae</name>
    <dbReference type="NCBI Taxonomy" id="28115"/>
    <lineage>
        <taxon>Bacteria</taxon>
        <taxon>Pseudomonadati</taxon>
        <taxon>Bacteroidota</taxon>
        <taxon>Bacteroidia</taxon>
        <taxon>Bacteroidales</taxon>
        <taxon>Porphyromonadaceae</taxon>
        <taxon>Porphyromonas</taxon>
    </lineage>
</organism>
<dbReference type="PRINTS" id="PR00455">
    <property type="entry name" value="HTHTETR"/>
</dbReference>
<dbReference type="PROSITE" id="PS50977">
    <property type="entry name" value="HTH_TETR_2"/>
    <property type="match status" value="1"/>
</dbReference>
<accession>A0A0A2E9V6</accession>
<dbReference type="EMBL" id="JRFA01000004">
    <property type="protein sequence ID" value="KGN75671.1"/>
    <property type="molecule type" value="Genomic_DNA"/>
</dbReference>
<feature type="DNA-binding region" description="H-T-H motif" evidence="2">
    <location>
        <begin position="28"/>
        <end position="47"/>
    </location>
</feature>
<evidence type="ECO:0000313" key="4">
    <source>
        <dbReference type="EMBL" id="KGN75671.1"/>
    </source>
</evidence>
<dbReference type="SUPFAM" id="SSF46689">
    <property type="entry name" value="Homeodomain-like"/>
    <property type="match status" value="1"/>
</dbReference>
<feature type="domain" description="HTH tetR-type" evidence="3">
    <location>
        <begin position="5"/>
        <end position="65"/>
    </location>
</feature>
<dbReference type="STRING" id="28115.HQ47_01680"/>
<dbReference type="InterPro" id="IPR009057">
    <property type="entry name" value="Homeodomain-like_sf"/>
</dbReference>
<dbReference type="RefSeq" id="WP_036872846.1">
    <property type="nucleotide sequence ID" value="NZ_JBGYTE010000008.1"/>
</dbReference>
<dbReference type="eggNOG" id="COG1309">
    <property type="taxonomic scope" value="Bacteria"/>
</dbReference>
<sequence>MKDRDLTEKKILDAVGNIIIHEGFENIGVNSVAQKAGVSKMLIYRYFGSLDELITKYILQKDYWINITVDPVKSSNLSRSIKQLFRQQIAQLREDTTLKRLYRWELSAKNVSTNRLREKREQNGCQLIKIVSELTHSSEKEVAALATILSASISYLALSEELNPTYNGINLQSEKGWEQIAEGMDLIIDLWLKQERQ</sequence>
<evidence type="ECO:0000256" key="2">
    <source>
        <dbReference type="PROSITE-ProRule" id="PRU00335"/>
    </source>
</evidence>
<evidence type="ECO:0000259" key="3">
    <source>
        <dbReference type="PROSITE" id="PS50977"/>
    </source>
</evidence>
<proteinExistence type="predicted"/>
<dbReference type="Proteomes" id="UP000030103">
    <property type="component" value="Unassembled WGS sequence"/>
</dbReference>
<protein>
    <submittedName>
        <fullName evidence="4">TetR family transcriptional regulator</fullName>
    </submittedName>
</protein>
<gene>
    <name evidence="4" type="ORF">HQ47_01680</name>
</gene>
<dbReference type="Gene3D" id="1.10.357.10">
    <property type="entry name" value="Tetracycline Repressor, domain 2"/>
    <property type="match status" value="1"/>
</dbReference>
<evidence type="ECO:0000313" key="5">
    <source>
        <dbReference type="Proteomes" id="UP000030103"/>
    </source>
</evidence>
<keyword evidence="5" id="KW-1185">Reference proteome</keyword>
<name>A0A0A2E9V6_9PORP</name>
<comment type="caution">
    <text evidence="4">The sequence shown here is derived from an EMBL/GenBank/DDBJ whole genome shotgun (WGS) entry which is preliminary data.</text>
</comment>
<dbReference type="InterPro" id="IPR001647">
    <property type="entry name" value="HTH_TetR"/>
</dbReference>
<dbReference type="OrthoDB" id="836882at2"/>
<reference evidence="4 5" key="1">
    <citation type="submission" date="2014-09" db="EMBL/GenBank/DDBJ databases">
        <title>Draft Genome Sequence of Porphyromonas macacae COT-192_OH2859.</title>
        <authorList>
            <person name="Wallis C."/>
            <person name="Deusch O."/>
            <person name="O'Flynn C."/>
            <person name="Davis I."/>
            <person name="Horsfall A."/>
            <person name="Kirkwood N."/>
            <person name="Harris S."/>
            <person name="Eisen J.A."/>
            <person name="Coil D.A."/>
            <person name="Darling A.E."/>
            <person name="Jospin G."/>
            <person name="Alexiev A."/>
        </authorList>
    </citation>
    <scope>NUCLEOTIDE SEQUENCE [LARGE SCALE GENOMIC DNA]</scope>
    <source>
        <strain evidence="5">COT-192 OH2859</strain>
    </source>
</reference>
<evidence type="ECO:0000256" key="1">
    <source>
        <dbReference type="ARBA" id="ARBA00023125"/>
    </source>
</evidence>
<dbReference type="AlphaFoldDB" id="A0A0A2E9V6"/>